<dbReference type="OrthoDB" id="9925607at2"/>
<proteinExistence type="predicted"/>
<sequence>MKGFRFGYVVQLDLPGGPIKIGQSGSPRTRLQTFSAATPCAARMVGITFRGDEREREMLAATDDRKIKGEWRYPTRELLALLGSYHDAGEWFIPVDDHHAHFKAARVVDRVAECAPDLNFTICPNALGYHWANSVLSRVHKIDPTLPLDWAGFVPATDRPTLLWPRTQALAA</sequence>
<evidence type="ECO:0000313" key="2">
    <source>
        <dbReference type="Proteomes" id="UP000197097"/>
    </source>
</evidence>
<dbReference type="EMBL" id="NISJ01000004">
    <property type="protein sequence ID" value="OWQ97997.1"/>
    <property type="molecule type" value="Genomic_DNA"/>
</dbReference>
<reference evidence="1 2" key="1">
    <citation type="journal article" date="2002" name="Int. J. Syst. Evol. Microbiol.">
        <title>Sphingopyxis witflariensis sp. nov., isolated from activated sludge.</title>
        <authorList>
            <person name="Kampfer P."/>
            <person name="Witzenberger R."/>
            <person name="Denner E.B."/>
            <person name="Busse H.J."/>
            <person name="Neef A."/>
        </authorList>
    </citation>
    <scope>NUCLEOTIDE SEQUENCE [LARGE SCALE GENOMIC DNA]</scope>
    <source>
        <strain evidence="1 2">DSM 14551</strain>
    </source>
</reference>
<dbReference type="Proteomes" id="UP000197097">
    <property type="component" value="Unassembled WGS sequence"/>
</dbReference>
<accession>A0A246JYB3</accession>
<keyword evidence="2" id="KW-1185">Reference proteome</keyword>
<dbReference type="AlphaFoldDB" id="A0A246JYB3"/>
<organism evidence="1 2">
    <name type="scientific">Sphingopyxis witflariensis</name>
    <dbReference type="NCBI Taxonomy" id="173675"/>
    <lineage>
        <taxon>Bacteria</taxon>
        <taxon>Pseudomonadati</taxon>
        <taxon>Pseudomonadota</taxon>
        <taxon>Alphaproteobacteria</taxon>
        <taxon>Sphingomonadales</taxon>
        <taxon>Sphingomonadaceae</taxon>
        <taxon>Sphingopyxis</taxon>
    </lineage>
</organism>
<protein>
    <recommendedName>
        <fullName evidence="3">GIY-YIG nuclease family protein</fullName>
    </recommendedName>
</protein>
<evidence type="ECO:0000313" key="1">
    <source>
        <dbReference type="EMBL" id="OWQ97997.1"/>
    </source>
</evidence>
<name>A0A246JYB3_9SPHN</name>
<comment type="caution">
    <text evidence="1">The sequence shown here is derived from an EMBL/GenBank/DDBJ whole genome shotgun (WGS) entry which is preliminary data.</text>
</comment>
<dbReference type="RefSeq" id="WP_088472613.1">
    <property type="nucleotide sequence ID" value="NZ_NISJ01000004.1"/>
</dbReference>
<gene>
    <name evidence="1" type="ORF">CDQ91_10275</name>
</gene>
<evidence type="ECO:0008006" key="3">
    <source>
        <dbReference type="Google" id="ProtNLM"/>
    </source>
</evidence>